<reference evidence="3" key="1">
    <citation type="journal article" date="2019" name="Int. J. Syst. Evol. Microbiol.">
        <title>The Global Catalogue of Microorganisms (GCM) 10K type strain sequencing project: providing services to taxonomists for standard genome sequencing and annotation.</title>
        <authorList>
            <consortium name="The Broad Institute Genomics Platform"/>
            <consortium name="The Broad Institute Genome Sequencing Center for Infectious Disease"/>
            <person name="Wu L."/>
            <person name="Ma J."/>
        </authorList>
    </citation>
    <scope>NUCLEOTIDE SEQUENCE [LARGE SCALE GENOMIC DNA]</scope>
    <source>
        <strain evidence="3">KCTC 32239</strain>
    </source>
</reference>
<keyword evidence="1" id="KW-0812">Transmembrane</keyword>
<name>A0ABQ3AXU4_9GAMM</name>
<evidence type="ECO:0000313" key="3">
    <source>
        <dbReference type="Proteomes" id="UP000619761"/>
    </source>
</evidence>
<evidence type="ECO:0000313" key="2">
    <source>
        <dbReference type="EMBL" id="GGY69827.1"/>
    </source>
</evidence>
<dbReference type="RefSeq" id="WP_189416850.1">
    <property type="nucleotide sequence ID" value="NZ_BMYZ01000001.1"/>
</dbReference>
<protein>
    <recommendedName>
        <fullName evidence="4">DUF2788 domain-containing protein</fullName>
    </recommendedName>
</protein>
<sequence>MSVEQFETWSMYVCVGGLIAFMIFIVWDLAKKSKAGKFGTFILFLALGLGLLGFIIKTVLVSSLEQ</sequence>
<keyword evidence="3" id="KW-1185">Reference proteome</keyword>
<evidence type="ECO:0000256" key="1">
    <source>
        <dbReference type="SAM" id="Phobius"/>
    </source>
</evidence>
<keyword evidence="1" id="KW-0472">Membrane</keyword>
<keyword evidence="1" id="KW-1133">Transmembrane helix</keyword>
<dbReference type="EMBL" id="BMYZ01000001">
    <property type="protein sequence ID" value="GGY69827.1"/>
    <property type="molecule type" value="Genomic_DNA"/>
</dbReference>
<proteinExistence type="predicted"/>
<feature type="transmembrane region" description="Helical" evidence="1">
    <location>
        <begin position="6"/>
        <end position="26"/>
    </location>
</feature>
<evidence type="ECO:0008006" key="4">
    <source>
        <dbReference type="Google" id="ProtNLM"/>
    </source>
</evidence>
<dbReference type="Proteomes" id="UP000619761">
    <property type="component" value="Unassembled WGS sequence"/>
</dbReference>
<feature type="transmembrane region" description="Helical" evidence="1">
    <location>
        <begin position="38"/>
        <end position="60"/>
    </location>
</feature>
<gene>
    <name evidence="2" type="ORF">GCM10011613_12730</name>
</gene>
<accession>A0ABQ3AXU4</accession>
<comment type="caution">
    <text evidence="2">The sequence shown here is derived from an EMBL/GenBank/DDBJ whole genome shotgun (WGS) entry which is preliminary data.</text>
</comment>
<organism evidence="2 3">
    <name type="scientific">Cellvibrio zantedeschiae</name>
    <dbReference type="NCBI Taxonomy" id="1237077"/>
    <lineage>
        <taxon>Bacteria</taxon>
        <taxon>Pseudomonadati</taxon>
        <taxon>Pseudomonadota</taxon>
        <taxon>Gammaproteobacteria</taxon>
        <taxon>Cellvibrionales</taxon>
        <taxon>Cellvibrionaceae</taxon>
        <taxon>Cellvibrio</taxon>
    </lineage>
</organism>
<dbReference type="InterPro" id="IPR021249">
    <property type="entry name" value="DUF2788"/>
</dbReference>
<dbReference type="Pfam" id="PF10981">
    <property type="entry name" value="DUF2788"/>
    <property type="match status" value="1"/>
</dbReference>